<gene>
    <name evidence="1" type="ORF">PYW08_016409</name>
</gene>
<reference evidence="1" key="1">
    <citation type="submission" date="2023-03" db="EMBL/GenBank/DDBJ databases">
        <title>Chromosome-level genomes of two armyworms, Mythimna separata and Mythimna loreyi, provide insights into the biosynthesis and reception of sex pheromones.</title>
        <authorList>
            <person name="Zhao H."/>
        </authorList>
    </citation>
    <scope>NUCLEOTIDE SEQUENCE</scope>
    <source>
        <strain evidence="1">BeijingLab</strain>
    </source>
</reference>
<evidence type="ECO:0000313" key="1">
    <source>
        <dbReference type="EMBL" id="KAJ8728024.1"/>
    </source>
</evidence>
<dbReference type="EMBL" id="CM056785">
    <property type="protein sequence ID" value="KAJ8728024.1"/>
    <property type="molecule type" value="Genomic_DNA"/>
</dbReference>
<name>A0ACC2QWW8_9NEOP</name>
<accession>A0ACC2QWW8</accession>
<sequence>MSEAKEEVEKYKFTVVHMQNDLTTVLENINNHSYVKVNLIKNCSYVGFIHSVDPVTFSIILSVPQGDAYKTVIIPGHAIEDISFQERPANIVLPPRKDIPTESKEDILKRKARLISWFKTNLLPVTELENKIVIGNVTLIEPYKISDISTDNPIVAMRIKNVIEKMPEDFQPK</sequence>
<protein>
    <submittedName>
        <fullName evidence="1">Uncharacterized protein</fullName>
    </submittedName>
</protein>
<organism evidence="1 2">
    <name type="scientific">Mythimna loreyi</name>
    <dbReference type="NCBI Taxonomy" id="667449"/>
    <lineage>
        <taxon>Eukaryota</taxon>
        <taxon>Metazoa</taxon>
        <taxon>Ecdysozoa</taxon>
        <taxon>Arthropoda</taxon>
        <taxon>Hexapoda</taxon>
        <taxon>Insecta</taxon>
        <taxon>Pterygota</taxon>
        <taxon>Neoptera</taxon>
        <taxon>Endopterygota</taxon>
        <taxon>Lepidoptera</taxon>
        <taxon>Glossata</taxon>
        <taxon>Ditrysia</taxon>
        <taxon>Noctuoidea</taxon>
        <taxon>Noctuidae</taxon>
        <taxon>Noctuinae</taxon>
        <taxon>Hadenini</taxon>
        <taxon>Mythimna</taxon>
    </lineage>
</organism>
<evidence type="ECO:0000313" key="2">
    <source>
        <dbReference type="Proteomes" id="UP001231649"/>
    </source>
</evidence>
<comment type="caution">
    <text evidence="1">The sequence shown here is derived from an EMBL/GenBank/DDBJ whole genome shotgun (WGS) entry which is preliminary data.</text>
</comment>
<proteinExistence type="predicted"/>
<keyword evidence="2" id="KW-1185">Reference proteome</keyword>
<dbReference type="Proteomes" id="UP001231649">
    <property type="component" value="Chromosome 9"/>
</dbReference>